<dbReference type="RefSeq" id="XP_041445309.1">
    <property type="nucleotide sequence ID" value="XM_041589375.1"/>
</dbReference>
<evidence type="ECO:0000313" key="2">
    <source>
        <dbReference type="Proteomes" id="UP000186698"/>
    </source>
</evidence>
<dbReference type="Proteomes" id="UP000186698">
    <property type="component" value="Chromosome 1L"/>
</dbReference>
<protein>
    <submittedName>
        <fullName evidence="3">Uncharacterized protein LOC121402801</fullName>
    </submittedName>
</protein>
<evidence type="ECO:0000256" key="1">
    <source>
        <dbReference type="SAM" id="MobiDB-lite"/>
    </source>
</evidence>
<dbReference type="KEGG" id="xla:121402801"/>
<dbReference type="GeneID" id="121402801"/>
<dbReference type="AlphaFoldDB" id="A0A8J1MU01"/>
<accession>A0A8J1MU01</accession>
<keyword evidence="2" id="KW-1185">Reference proteome</keyword>
<feature type="region of interest" description="Disordered" evidence="1">
    <location>
        <begin position="1"/>
        <end position="26"/>
    </location>
</feature>
<proteinExistence type="predicted"/>
<sequence length="239" mass="25259">MESEPLHTSQSRRHPNNKTNGLEKPLAVRAPGVKGMVGCSAGRCGVSVLFIQTVIQRGWQMQTGASDGGCAQILFPPPFLLPEQQTLQSHSAHYPALLTAPCAAAAATGTNRDSASASAPRTANAAGLANSCPAAATVPNYSLKRPSIIFPLAASALGSSLHGPGYSRNADQECNAFQKGKQKDSFQGILTIPKTMSFGPPTLQRIYPSKQMQDCSPMGTIYHSSCYVTLDYYCGISII</sequence>
<evidence type="ECO:0000313" key="3">
    <source>
        <dbReference type="RefSeq" id="XP_041445309.1"/>
    </source>
</evidence>
<reference evidence="3" key="1">
    <citation type="submission" date="2025-08" db="UniProtKB">
        <authorList>
            <consortium name="RefSeq"/>
        </authorList>
    </citation>
    <scope>IDENTIFICATION</scope>
    <source>
        <strain evidence="3">J_2021</strain>
        <tissue evidence="3">Erythrocytes</tissue>
    </source>
</reference>
<gene>
    <name evidence="3" type="primary">LOC121402801</name>
</gene>
<organism evidence="2 3">
    <name type="scientific">Xenopus laevis</name>
    <name type="common">African clawed frog</name>
    <dbReference type="NCBI Taxonomy" id="8355"/>
    <lineage>
        <taxon>Eukaryota</taxon>
        <taxon>Metazoa</taxon>
        <taxon>Chordata</taxon>
        <taxon>Craniata</taxon>
        <taxon>Vertebrata</taxon>
        <taxon>Euteleostomi</taxon>
        <taxon>Amphibia</taxon>
        <taxon>Batrachia</taxon>
        <taxon>Anura</taxon>
        <taxon>Pipoidea</taxon>
        <taxon>Pipidae</taxon>
        <taxon>Xenopodinae</taxon>
        <taxon>Xenopus</taxon>
        <taxon>Xenopus</taxon>
    </lineage>
</organism>
<name>A0A8J1MU01_XENLA</name>